<sequence length="231" mass="25676">MGWCDNSRKWVLEIGLQHIRKVQAWPLICLGGLCLAMSAVQADEQKVRMQTSLGDVVLELNSRQAPISVANFLAYVDDGRYIGTIFHRVIPEFMIQTGGHRFDLSEIEDLAPIRNEADNGLKNLQGTLAFARSEAIDSATGQFYINVSDNNNLDHSAASCTRMDEAARQKALTRGLRKPLTCKTFGYAVFGRVIQGMDVVKAIENVETDYYADYADVPVTPIVIESMSRID</sequence>
<dbReference type="EC" id="5.2.1.8" evidence="4"/>
<dbReference type="AlphaFoldDB" id="A0A972VZD6"/>
<proteinExistence type="inferred from homology"/>
<dbReference type="InterPro" id="IPR044665">
    <property type="entry name" value="E_coli_cyclophilin_A-like"/>
</dbReference>
<reference evidence="6" key="1">
    <citation type="submission" date="2020-05" db="EMBL/GenBank/DDBJ databases">
        <title>Sulfur intermediates as new biogeochemical hubs in an aquatic model microbial ecosystem.</title>
        <authorList>
            <person name="Vigneron A."/>
        </authorList>
    </citation>
    <scope>NUCLEOTIDE SEQUENCE</scope>
    <source>
        <strain evidence="6">Bin.250</strain>
    </source>
</reference>
<protein>
    <recommendedName>
        <fullName evidence="4">Peptidyl-prolyl cis-trans isomerase</fullName>
        <shortName evidence="4">PPIase</shortName>
        <ecNumber evidence="4">5.2.1.8</ecNumber>
    </recommendedName>
</protein>
<comment type="caution">
    <text evidence="6">The sequence shown here is derived from an EMBL/GenBank/DDBJ whole genome shotgun (WGS) entry which is preliminary data.</text>
</comment>
<evidence type="ECO:0000256" key="3">
    <source>
        <dbReference type="ARBA" id="ARBA00023235"/>
    </source>
</evidence>
<dbReference type="InterPro" id="IPR029000">
    <property type="entry name" value="Cyclophilin-like_dom_sf"/>
</dbReference>
<dbReference type="SUPFAM" id="SSF50891">
    <property type="entry name" value="Cyclophilin-like"/>
    <property type="match status" value="1"/>
</dbReference>
<dbReference type="Pfam" id="PF00160">
    <property type="entry name" value="Pro_isomerase"/>
    <property type="match status" value="1"/>
</dbReference>
<dbReference type="Proteomes" id="UP000754644">
    <property type="component" value="Unassembled WGS sequence"/>
</dbReference>
<dbReference type="EMBL" id="JABMOJ010000518">
    <property type="protein sequence ID" value="NQV66428.1"/>
    <property type="molecule type" value="Genomic_DNA"/>
</dbReference>
<comment type="similarity">
    <text evidence="1 4">Belongs to the cyclophilin-type PPIase family.</text>
</comment>
<dbReference type="PRINTS" id="PR00153">
    <property type="entry name" value="CSAPPISMRASE"/>
</dbReference>
<dbReference type="GO" id="GO:0006457">
    <property type="term" value="P:protein folding"/>
    <property type="evidence" value="ECO:0007669"/>
    <property type="project" value="InterPro"/>
</dbReference>
<dbReference type="PROSITE" id="PS00170">
    <property type="entry name" value="CSA_PPIASE_1"/>
    <property type="match status" value="1"/>
</dbReference>
<evidence type="ECO:0000256" key="2">
    <source>
        <dbReference type="ARBA" id="ARBA00023110"/>
    </source>
</evidence>
<keyword evidence="2 4" id="KW-0697">Rotamase</keyword>
<gene>
    <name evidence="6" type="ORF">HQ497_13790</name>
</gene>
<comment type="function">
    <text evidence="4">PPIases accelerate the folding of proteins. It catalyzes the cis-trans isomerization of proline imidic peptide bonds in oligopeptides.</text>
</comment>
<dbReference type="InterPro" id="IPR020892">
    <property type="entry name" value="Cyclophilin-type_PPIase_CS"/>
</dbReference>
<dbReference type="InterPro" id="IPR002130">
    <property type="entry name" value="Cyclophilin-type_PPIase_dom"/>
</dbReference>
<dbReference type="PROSITE" id="PS50072">
    <property type="entry name" value="CSA_PPIASE_2"/>
    <property type="match status" value="1"/>
</dbReference>
<evidence type="ECO:0000256" key="4">
    <source>
        <dbReference type="RuleBase" id="RU363019"/>
    </source>
</evidence>
<dbReference type="PANTHER" id="PTHR43246">
    <property type="entry name" value="PEPTIDYL-PROLYL CIS-TRANS ISOMERASE CYP38, CHLOROPLASTIC"/>
    <property type="match status" value="1"/>
</dbReference>
<accession>A0A972VZD6</accession>
<evidence type="ECO:0000259" key="5">
    <source>
        <dbReference type="PROSITE" id="PS50072"/>
    </source>
</evidence>
<feature type="domain" description="PPIase cyclophilin-type" evidence="5">
    <location>
        <begin position="50"/>
        <end position="229"/>
    </location>
</feature>
<dbReference type="Gene3D" id="2.40.100.10">
    <property type="entry name" value="Cyclophilin-like"/>
    <property type="match status" value="1"/>
</dbReference>
<comment type="catalytic activity">
    <reaction evidence="4">
        <text>[protein]-peptidylproline (omega=180) = [protein]-peptidylproline (omega=0)</text>
        <dbReference type="Rhea" id="RHEA:16237"/>
        <dbReference type="Rhea" id="RHEA-COMP:10747"/>
        <dbReference type="Rhea" id="RHEA-COMP:10748"/>
        <dbReference type="ChEBI" id="CHEBI:83833"/>
        <dbReference type="ChEBI" id="CHEBI:83834"/>
        <dbReference type="EC" id="5.2.1.8"/>
    </reaction>
</comment>
<evidence type="ECO:0000313" key="6">
    <source>
        <dbReference type="EMBL" id="NQV66428.1"/>
    </source>
</evidence>
<evidence type="ECO:0000256" key="1">
    <source>
        <dbReference type="ARBA" id="ARBA00007365"/>
    </source>
</evidence>
<dbReference type="GO" id="GO:0003755">
    <property type="term" value="F:peptidyl-prolyl cis-trans isomerase activity"/>
    <property type="evidence" value="ECO:0007669"/>
    <property type="project" value="UniProtKB-UniRule"/>
</dbReference>
<evidence type="ECO:0000313" key="7">
    <source>
        <dbReference type="Proteomes" id="UP000754644"/>
    </source>
</evidence>
<organism evidence="6 7">
    <name type="scientific">SAR86 cluster bacterium</name>
    <dbReference type="NCBI Taxonomy" id="2030880"/>
    <lineage>
        <taxon>Bacteria</taxon>
        <taxon>Pseudomonadati</taxon>
        <taxon>Pseudomonadota</taxon>
        <taxon>Gammaproteobacteria</taxon>
        <taxon>SAR86 cluster</taxon>
    </lineage>
</organism>
<name>A0A972VZD6_9GAMM</name>
<keyword evidence="3 4" id="KW-0413">Isomerase</keyword>